<dbReference type="AlphaFoldDB" id="A0A1I0H5M3"/>
<reference evidence="2" key="1">
    <citation type="submission" date="2016-10" db="EMBL/GenBank/DDBJ databases">
        <authorList>
            <person name="Varghese N."/>
            <person name="Submissions S."/>
        </authorList>
    </citation>
    <scope>NUCLEOTIDE SEQUENCE [LARGE SCALE GENOMIC DNA]</scope>
    <source>
        <strain evidence="2">DSM 44209</strain>
    </source>
</reference>
<dbReference type="Proteomes" id="UP000198507">
    <property type="component" value="Unassembled WGS sequence"/>
</dbReference>
<gene>
    <name evidence="1" type="ORF">SAMN04488546_3579</name>
</gene>
<dbReference type="OrthoDB" id="1822491at2"/>
<dbReference type="EMBL" id="FOIE01000008">
    <property type="protein sequence ID" value="SET78040.1"/>
    <property type="molecule type" value="Genomic_DNA"/>
</dbReference>
<dbReference type="RefSeq" id="WP_091446444.1">
    <property type="nucleotide sequence ID" value="NZ_FOIE01000008.1"/>
</dbReference>
<sequence length="97" mass="11021">MSRERKLTRRRDDDPVRVYDDGRIAYWTGGAPGLGSRKIQRCGSREAAELRATELRKQLLLHRLAPKANATLDDLMWAVAIRTPTRPAGSRPPWPQT</sequence>
<organism evidence="1 2">
    <name type="scientific">Geodermatophilus poikilotrophus</name>
    <dbReference type="NCBI Taxonomy" id="1333667"/>
    <lineage>
        <taxon>Bacteria</taxon>
        <taxon>Bacillati</taxon>
        <taxon>Actinomycetota</taxon>
        <taxon>Actinomycetes</taxon>
        <taxon>Geodermatophilales</taxon>
        <taxon>Geodermatophilaceae</taxon>
        <taxon>Geodermatophilus</taxon>
    </lineage>
</organism>
<evidence type="ECO:0000313" key="2">
    <source>
        <dbReference type="Proteomes" id="UP000198507"/>
    </source>
</evidence>
<keyword evidence="2" id="KW-1185">Reference proteome</keyword>
<proteinExistence type="predicted"/>
<evidence type="ECO:0000313" key="1">
    <source>
        <dbReference type="EMBL" id="SET78040.1"/>
    </source>
</evidence>
<protein>
    <submittedName>
        <fullName evidence="1">Uncharacterized protein</fullName>
    </submittedName>
</protein>
<name>A0A1I0H5M3_9ACTN</name>
<accession>A0A1I0H5M3</accession>